<dbReference type="PANTHER" id="PTHR12151:SF5">
    <property type="entry name" value="AT19154P"/>
    <property type="match status" value="1"/>
</dbReference>
<gene>
    <name evidence="5" type="ORF">TeGR_g10726</name>
</gene>
<evidence type="ECO:0000256" key="3">
    <source>
        <dbReference type="SAM" id="MobiDB-lite"/>
    </source>
</evidence>
<dbReference type="InterPro" id="IPR013766">
    <property type="entry name" value="Thioredoxin_domain"/>
</dbReference>
<protein>
    <recommendedName>
        <fullName evidence="4">Thioredoxin domain-containing protein</fullName>
    </recommendedName>
</protein>
<dbReference type="InterPro" id="IPR003782">
    <property type="entry name" value="SCO1/SenC"/>
</dbReference>
<feature type="domain" description="Thioredoxin" evidence="4">
    <location>
        <begin position="40"/>
        <end position="266"/>
    </location>
</feature>
<evidence type="ECO:0000313" key="5">
    <source>
        <dbReference type="EMBL" id="GMI19891.1"/>
    </source>
</evidence>
<reference evidence="5 6" key="1">
    <citation type="journal article" date="2023" name="Commun. Biol.">
        <title>Genome analysis of Parmales, the sister group of diatoms, reveals the evolutionary specialization of diatoms from phago-mixotrophs to photoautotrophs.</title>
        <authorList>
            <person name="Ban H."/>
            <person name="Sato S."/>
            <person name="Yoshikawa S."/>
            <person name="Yamada K."/>
            <person name="Nakamura Y."/>
            <person name="Ichinomiya M."/>
            <person name="Sato N."/>
            <person name="Blanc-Mathieu R."/>
            <person name="Endo H."/>
            <person name="Kuwata A."/>
            <person name="Ogata H."/>
        </authorList>
    </citation>
    <scope>NUCLEOTIDE SEQUENCE [LARGE SCALE GENOMIC DNA]</scope>
</reference>
<dbReference type="Proteomes" id="UP001165060">
    <property type="component" value="Unassembled WGS sequence"/>
</dbReference>
<organism evidence="5 6">
    <name type="scientific">Tetraparma gracilis</name>
    <dbReference type="NCBI Taxonomy" id="2962635"/>
    <lineage>
        <taxon>Eukaryota</taxon>
        <taxon>Sar</taxon>
        <taxon>Stramenopiles</taxon>
        <taxon>Ochrophyta</taxon>
        <taxon>Bolidophyceae</taxon>
        <taxon>Parmales</taxon>
        <taxon>Triparmaceae</taxon>
        <taxon>Tetraparma</taxon>
    </lineage>
</organism>
<feature type="region of interest" description="Disordered" evidence="3">
    <location>
        <begin position="1"/>
        <end position="54"/>
    </location>
</feature>
<proteinExistence type="inferred from homology"/>
<dbReference type="Gene3D" id="3.40.30.10">
    <property type="entry name" value="Glutaredoxin"/>
    <property type="match status" value="1"/>
</dbReference>
<dbReference type="EMBL" id="BRYB01003744">
    <property type="protein sequence ID" value="GMI19891.1"/>
    <property type="molecule type" value="Genomic_DNA"/>
</dbReference>
<keyword evidence="6" id="KW-1185">Reference proteome</keyword>
<evidence type="ECO:0000313" key="6">
    <source>
        <dbReference type="Proteomes" id="UP001165060"/>
    </source>
</evidence>
<dbReference type="Pfam" id="PF02630">
    <property type="entry name" value="SCO1-SenC"/>
    <property type="match status" value="1"/>
</dbReference>
<dbReference type="PANTHER" id="PTHR12151">
    <property type="entry name" value="ELECTRON TRANSPORT PROTIN SCO1/SENC FAMILY MEMBER"/>
    <property type="match status" value="1"/>
</dbReference>
<dbReference type="CDD" id="cd02968">
    <property type="entry name" value="SCO"/>
    <property type="match status" value="1"/>
</dbReference>
<dbReference type="InterPro" id="IPR036249">
    <property type="entry name" value="Thioredoxin-like_sf"/>
</dbReference>
<dbReference type="PROSITE" id="PS51352">
    <property type="entry name" value="THIOREDOXIN_2"/>
    <property type="match status" value="1"/>
</dbReference>
<comment type="similarity">
    <text evidence="1">Belongs to the SCO1/2 family.</text>
</comment>
<keyword evidence="2" id="KW-0186">Copper</keyword>
<accession>A0ABQ6M5N4</accession>
<evidence type="ECO:0000256" key="2">
    <source>
        <dbReference type="ARBA" id="ARBA00023008"/>
    </source>
</evidence>
<sequence>MLSRAAPLLRSRPLASSLRSPPSLLGFSPRPLSSSSTDPRPLGRAAQSAAQSARTTNALKTPVSWKGLALASVLSAAAAGFYKLKQEEKTKKTLSKVVTTGKPSLGGDWCLLDSKTGGFVTNKTYEGGYTVVYFGFAHCPDICPSELRKLSAVIDGMKGEVDLRGLFVTVDPARDSMDNLRIYAKDFHPGIEYLTGTPGMIEKMAALYRVYISKADETDDGDYLVDHSIVLYLVGPDGKFRDFFTQGMKASDVVDKVRKVVKEDAAEAAA</sequence>
<name>A0ABQ6M5N4_9STRA</name>
<comment type="caution">
    <text evidence="5">The sequence shown here is derived from an EMBL/GenBank/DDBJ whole genome shotgun (WGS) entry which is preliminary data.</text>
</comment>
<dbReference type="SUPFAM" id="SSF52833">
    <property type="entry name" value="Thioredoxin-like"/>
    <property type="match status" value="1"/>
</dbReference>
<evidence type="ECO:0000256" key="1">
    <source>
        <dbReference type="ARBA" id="ARBA00010996"/>
    </source>
</evidence>
<evidence type="ECO:0000259" key="4">
    <source>
        <dbReference type="PROSITE" id="PS51352"/>
    </source>
</evidence>